<accession>A0AAC9HIF1</accession>
<gene>
    <name evidence="1" type="ORF">Maut_01872</name>
    <name evidence="2" type="ORF">MTAT_09510</name>
</gene>
<dbReference type="GeneID" id="45618603"/>
<evidence type="ECO:0008006" key="5">
    <source>
        <dbReference type="Google" id="ProtNLM"/>
    </source>
</evidence>
<evidence type="ECO:0000313" key="2">
    <source>
        <dbReference type="EMBL" id="TYL14716.1"/>
    </source>
</evidence>
<dbReference type="EMBL" id="VCDX01000002">
    <property type="protein sequence ID" value="TYL14716.1"/>
    <property type="molecule type" value="Genomic_DNA"/>
</dbReference>
<dbReference type="RefSeq" id="WP_080996778.1">
    <property type="nucleotide sequence ID" value="NZ_BSDM01000001.1"/>
</dbReference>
<dbReference type="Proteomes" id="UP000322283">
    <property type="component" value="Unassembled WGS sequence"/>
</dbReference>
<reference evidence="1 3" key="1">
    <citation type="submission" date="2016-08" db="EMBL/GenBank/DDBJ databases">
        <title>Moorella thermoacetica DSM 103132.</title>
        <authorList>
            <person name="Jendresen C.B."/>
            <person name="Redl S.M."/>
            <person name="Jensen T.O."/>
            <person name="Nielsen A.T."/>
        </authorList>
    </citation>
    <scope>NUCLEOTIDE SEQUENCE [LARGE SCALE GENOMIC DNA]</scope>
    <source>
        <strain evidence="1 3">DSM 103132</strain>
    </source>
</reference>
<proteinExistence type="predicted"/>
<evidence type="ECO:0000313" key="4">
    <source>
        <dbReference type="Proteomes" id="UP000322283"/>
    </source>
</evidence>
<organism evidence="1 3">
    <name type="scientific">Neomoorella thermoacetica</name>
    <name type="common">Clostridium thermoaceticum</name>
    <dbReference type="NCBI Taxonomy" id="1525"/>
    <lineage>
        <taxon>Bacteria</taxon>
        <taxon>Bacillati</taxon>
        <taxon>Bacillota</taxon>
        <taxon>Clostridia</taxon>
        <taxon>Neomoorellales</taxon>
        <taxon>Neomoorellaceae</taxon>
        <taxon>Neomoorella</taxon>
    </lineage>
</organism>
<reference evidence="2 4" key="2">
    <citation type="submission" date="2019-05" db="EMBL/GenBank/DDBJ databases">
        <title>Genome sequence of Moorella thermoacetica ATCC 33924.</title>
        <authorList>
            <person name="Poehlein A."/>
            <person name="Bengelsdorf F.R."/>
            <person name="Duerre P."/>
            <person name="Daniel R."/>
        </authorList>
    </citation>
    <scope>NUCLEOTIDE SEQUENCE [LARGE SCALE GENOMIC DNA]</scope>
    <source>
        <strain evidence="2 4">ATCC 33924</strain>
    </source>
</reference>
<dbReference type="NCBIfam" id="TIGR04223">
    <property type="entry name" value="quorum_AgrD"/>
    <property type="match status" value="1"/>
</dbReference>
<dbReference type="Proteomes" id="UP000094598">
    <property type="component" value="Chromosome"/>
</dbReference>
<evidence type="ECO:0000313" key="3">
    <source>
        <dbReference type="Proteomes" id="UP000094598"/>
    </source>
</evidence>
<evidence type="ECO:0000313" key="1">
    <source>
        <dbReference type="EMBL" id="AOQ24309.1"/>
    </source>
</evidence>
<dbReference type="EMBL" id="CP017019">
    <property type="protein sequence ID" value="AOQ24309.1"/>
    <property type="molecule type" value="Genomic_DNA"/>
</dbReference>
<sequence>MKRIMIIMVATLFTIFAFANVAAASGPWGYQPEVPAKLLK</sequence>
<dbReference type="KEGG" id="mthz:MOTHA_c16600"/>
<dbReference type="InterPro" id="IPR009229">
    <property type="entry name" value="AgrD"/>
</dbReference>
<protein>
    <recommendedName>
        <fullName evidence="5">Cyclic lactone autoinducer peptide</fullName>
    </recommendedName>
</protein>
<dbReference type="AlphaFoldDB" id="A0AAC9HIF1"/>
<name>A0AAC9HIF1_NEOTH</name>
<dbReference type="KEGG" id="mtho:MOTHE_c15750"/>
<keyword evidence="4" id="KW-1185">Reference proteome</keyword>